<protein>
    <submittedName>
        <fullName evidence="1">Uncharacterized protein</fullName>
    </submittedName>
</protein>
<dbReference type="EMBL" id="JBBCAQ010000010">
    <property type="protein sequence ID" value="KAK7601779.1"/>
    <property type="molecule type" value="Genomic_DNA"/>
</dbReference>
<organism evidence="1 2">
    <name type="scientific">Parthenolecanium corni</name>
    <dbReference type="NCBI Taxonomy" id="536013"/>
    <lineage>
        <taxon>Eukaryota</taxon>
        <taxon>Metazoa</taxon>
        <taxon>Ecdysozoa</taxon>
        <taxon>Arthropoda</taxon>
        <taxon>Hexapoda</taxon>
        <taxon>Insecta</taxon>
        <taxon>Pterygota</taxon>
        <taxon>Neoptera</taxon>
        <taxon>Paraneoptera</taxon>
        <taxon>Hemiptera</taxon>
        <taxon>Sternorrhyncha</taxon>
        <taxon>Coccoidea</taxon>
        <taxon>Coccidae</taxon>
        <taxon>Parthenolecanium</taxon>
    </lineage>
</organism>
<proteinExistence type="predicted"/>
<evidence type="ECO:0000313" key="1">
    <source>
        <dbReference type="EMBL" id="KAK7601779.1"/>
    </source>
</evidence>
<dbReference type="AlphaFoldDB" id="A0AAN9TMA3"/>
<evidence type="ECO:0000313" key="2">
    <source>
        <dbReference type="Proteomes" id="UP001367676"/>
    </source>
</evidence>
<name>A0AAN9TMA3_9HEMI</name>
<reference evidence="1 2" key="1">
    <citation type="submission" date="2024-03" db="EMBL/GenBank/DDBJ databases">
        <title>Adaptation during the transition from Ophiocordyceps entomopathogen to insect associate is accompanied by gene loss and intensified selection.</title>
        <authorList>
            <person name="Ward C.M."/>
            <person name="Onetto C.A."/>
            <person name="Borneman A.R."/>
        </authorList>
    </citation>
    <scope>NUCLEOTIDE SEQUENCE [LARGE SCALE GENOMIC DNA]</scope>
    <source>
        <strain evidence="1">AWRI1</strain>
        <tissue evidence="1">Single Adult Female</tissue>
    </source>
</reference>
<gene>
    <name evidence="1" type="ORF">V9T40_009220</name>
</gene>
<keyword evidence="2" id="KW-1185">Reference proteome</keyword>
<comment type="caution">
    <text evidence="1">The sequence shown here is derived from an EMBL/GenBank/DDBJ whole genome shotgun (WGS) entry which is preliminary data.</text>
</comment>
<dbReference type="Proteomes" id="UP001367676">
    <property type="component" value="Unassembled WGS sequence"/>
</dbReference>
<sequence length="130" mass="14862">MKCASRPRRRCNRCWTSSAPLFGAHAFTSPPNALKSPSPSTPAQSFQEMPCYPWWQYFTRDPAVPTLLLLTDGSRILESLENSTTRLPVYSHLDSFTLGSCFLTIVCSRYHWQNSVILDYEENQETSYTT</sequence>
<accession>A0AAN9TMA3</accession>